<accession>A0A1C7GXK6</accession>
<sequence length="415" mass="47124">MCKKGYCIICHRDNQELSDEHVIPEAIGGYYHIYNVCKNCNSKLGDHVDKLLLNHWLIKAARHEKSLKGYKGHIPNPLIGEGSLSTGEKVRVEQDDDGKISVRFIPTSPEVSDDGKSFKIQVDAKDEKTVPKIRTKILKRHNIDETKVQIVADYQVVKIDRPEVRMQFAIDIKSYKIGLLKIAYEFAADKIKGYTDDPIAKIYASILRDGNPDRLDEAFFEGDGMTNANLNILESIIDNSNTDRHILLLANLHEKLYCIVKLFDKFCQMIRMSDSSYGEDGLVLLAINDFASHKCDFYSPTDLIKVTSYCEFTMFKLNDEGQAYLDAQISKEGISFACTKDHDNILYDCKGNPVCTESILLLALEKLKLIKDENHTSGKISATYIIPFGYHYLCMPEGKLLMVKEITKVNEFIKI</sequence>
<reference evidence="3" key="1">
    <citation type="submission" date="2016-04" db="EMBL/GenBank/DDBJ databases">
        <title>Complete Genome Sequences of Twelve Strains of a Stable Defined Moderately Diverse Mouse Microbiota 2 (sDMDMm2).</title>
        <authorList>
            <person name="Uchimura Y."/>
            <person name="Wyss M."/>
            <person name="Brugiroux S."/>
            <person name="Limenitakis J.P."/>
            <person name="Stecher B."/>
            <person name="McCoy K.D."/>
            <person name="Macpherson A.J."/>
        </authorList>
    </citation>
    <scope>NUCLEOTIDE SEQUENCE [LARGE SCALE GENOMIC DNA]</scope>
    <source>
        <strain evidence="3">I48</strain>
    </source>
</reference>
<dbReference type="KEGG" id="bcae:A4V03_05555"/>
<evidence type="ECO:0000313" key="2">
    <source>
        <dbReference type="EMBL" id="ANU57094.1"/>
    </source>
</evidence>
<dbReference type="InterPro" id="IPR029471">
    <property type="entry name" value="HNH_5"/>
</dbReference>
<evidence type="ECO:0000259" key="1">
    <source>
        <dbReference type="Pfam" id="PF14279"/>
    </source>
</evidence>
<keyword evidence="3" id="KW-1185">Reference proteome</keyword>
<name>A0A1C7GXK6_9BACE</name>
<gene>
    <name evidence="2" type="ORF">A4V03_05555</name>
</gene>
<dbReference type="OrthoDB" id="791350at2"/>
<dbReference type="GeneID" id="82186598"/>
<dbReference type="EMBL" id="CP015401">
    <property type="protein sequence ID" value="ANU57094.1"/>
    <property type="molecule type" value="Genomic_DNA"/>
</dbReference>
<proteinExistence type="predicted"/>
<dbReference type="AlphaFoldDB" id="A0A1C7GXK6"/>
<dbReference type="Proteomes" id="UP000092631">
    <property type="component" value="Chromosome"/>
</dbReference>
<protein>
    <recommendedName>
        <fullName evidence="1">HNH endonuclease 5 domain-containing protein</fullName>
    </recommendedName>
</protein>
<feature type="domain" description="HNH endonuclease 5" evidence="1">
    <location>
        <begin position="7"/>
        <end position="57"/>
    </location>
</feature>
<dbReference type="Pfam" id="PF14279">
    <property type="entry name" value="HNH_5"/>
    <property type="match status" value="1"/>
</dbReference>
<dbReference type="RefSeq" id="WP_065538245.1">
    <property type="nucleotide sequence ID" value="NZ_CAPUCN010000156.1"/>
</dbReference>
<organism evidence="2 3">
    <name type="scientific">Bacteroides caecimuris</name>
    <dbReference type="NCBI Taxonomy" id="1796613"/>
    <lineage>
        <taxon>Bacteria</taxon>
        <taxon>Pseudomonadati</taxon>
        <taxon>Bacteroidota</taxon>
        <taxon>Bacteroidia</taxon>
        <taxon>Bacteroidales</taxon>
        <taxon>Bacteroidaceae</taxon>
        <taxon>Bacteroides</taxon>
    </lineage>
</organism>
<evidence type="ECO:0000313" key="3">
    <source>
        <dbReference type="Proteomes" id="UP000092631"/>
    </source>
</evidence>